<comment type="caution">
    <text evidence="1">The sequence shown here is derived from an EMBL/GenBank/DDBJ whole genome shotgun (WGS) entry which is preliminary data.</text>
</comment>
<dbReference type="Proteomes" id="UP000297452">
    <property type="component" value="Unassembled WGS sequence"/>
</dbReference>
<sequence>MPNRQRLHETLPIPPRHLSQYGYIVFGIKAFRDHGGPPSLYRVCGLANVPPDIHVSIASIHSCIAAAV</sequence>
<evidence type="ECO:0000313" key="2">
    <source>
        <dbReference type="Proteomes" id="UP000297452"/>
    </source>
</evidence>
<gene>
    <name evidence="1" type="ORF">BOTNAR_0019g00370</name>
</gene>
<reference evidence="1 2" key="1">
    <citation type="submission" date="2017-12" db="EMBL/GenBank/DDBJ databases">
        <title>Comparative genomics of Botrytis spp.</title>
        <authorList>
            <person name="Valero-Jimenez C.A."/>
            <person name="Tapia P."/>
            <person name="Veloso J."/>
            <person name="Silva-Moreno E."/>
            <person name="Staats M."/>
            <person name="Valdes J.H."/>
            <person name="Van Kan J.A.L."/>
        </authorList>
    </citation>
    <scope>NUCLEOTIDE SEQUENCE [LARGE SCALE GENOMIC DNA]</scope>
    <source>
        <strain evidence="1 2">MUCL2120</strain>
    </source>
</reference>
<name>A0A4Z1J5G5_9HELO</name>
<keyword evidence="2" id="KW-1185">Reference proteome</keyword>
<organism evidence="1 2">
    <name type="scientific">Botryotinia narcissicola</name>
    <dbReference type="NCBI Taxonomy" id="278944"/>
    <lineage>
        <taxon>Eukaryota</taxon>
        <taxon>Fungi</taxon>
        <taxon>Dikarya</taxon>
        <taxon>Ascomycota</taxon>
        <taxon>Pezizomycotina</taxon>
        <taxon>Leotiomycetes</taxon>
        <taxon>Helotiales</taxon>
        <taxon>Sclerotiniaceae</taxon>
        <taxon>Botryotinia</taxon>
    </lineage>
</organism>
<protein>
    <submittedName>
        <fullName evidence="1">Uncharacterized protein</fullName>
    </submittedName>
</protein>
<accession>A0A4Z1J5G5</accession>
<dbReference type="EMBL" id="PQXJ01000019">
    <property type="protein sequence ID" value="TGO68848.1"/>
    <property type="molecule type" value="Genomic_DNA"/>
</dbReference>
<dbReference type="AlphaFoldDB" id="A0A4Z1J5G5"/>
<proteinExistence type="predicted"/>
<evidence type="ECO:0000313" key="1">
    <source>
        <dbReference type="EMBL" id="TGO68848.1"/>
    </source>
</evidence>